<evidence type="ECO:0000313" key="2">
    <source>
        <dbReference type="EMBL" id="TKR92469.1"/>
    </source>
</evidence>
<sequence>MEETQMEKDNAGLQRTILKAIRNAPIEFHDPLMTQKSFDAVEILGSLEKAQILRRTDSDPGPTCSAKSGEDEEEKETGENGEGRDEEKANEVQKDLICIISEKDASKAEKTKKVIGEKRFDHGSRD</sequence>
<organism evidence="2 3">
    <name type="scientific">Steinernema carpocapsae</name>
    <name type="common">Entomopathogenic nematode</name>
    <dbReference type="NCBI Taxonomy" id="34508"/>
    <lineage>
        <taxon>Eukaryota</taxon>
        <taxon>Metazoa</taxon>
        <taxon>Ecdysozoa</taxon>
        <taxon>Nematoda</taxon>
        <taxon>Chromadorea</taxon>
        <taxon>Rhabditida</taxon>
        <taxon>Tylenchina</taxon>
        <taxon>Panagrolaimomorpha</taxon>
        <taxon>Strongyloidoidea</taxon>
        <taxon>Steinernematidae</taxon>
        <taxon>Steinernema</taxon>
    </lineage>
</organism>
<evidence type="ECO:0000313" key="3">
    <source>
        <dbReference type="Proteomes" id="UP000298663"/>
    </source>
</evidence>
<dbReference type="AlphaFoldDB" id="A0A4U5P892"/>
<reference evidence="2 3" key="1">
    <citation type="journal article" date="2015" name="Genome Biol.">
        <title>Comparative genomics of Steinernema reveals deeply conserved gene regulatory networks.</title>
        <authorList>
            <person name="Dillman A.R."/>
            <person name="Macchietto M."/>
            <person name="Porter C.F."/>
            <person name="Rogers A."/>
            <person name="Williams B."/>
            <person name="Antoshechkin I."/>
            <person name="Lee M.M."/>
            <person name="Goodwin Z."/>
            <person name="Lu X."/>
            <person name="Lewis E.E."/>
            <person name="Goodrich-Blair H."/>
            <person name="Stock S.P."/>
            <person name="Adams B.J."/>
            <person name="Sternberg P.W."/>
            <person name="Mortazavi A."/>
        </authorList>
    </citation>
    <scope>NUCLEOTIDE SEQUENCE [LARGE SCALE GENOMIC DNA]</scope>
    <source>
        <strain evidence="2 3">ALL</strain>
    </source>
</reference>
<protein>
    <submittedName>
        <fullName evidence="2">Uncharacterized protein</fullName>
    </submittedName>
</protein>
<keyword evidence="3" id="KW-1185">Reference proteome</keyword>
<dbReference type="OrthoDB" id="10039052at2759"/>
<comment type="caution">
    <text evidence="2">The sequence shown here is derived from an EMBL/GenBank/DDBJ whole genome shotgun (WGS) entry which is preliminary data.</text>
</comment>
<reference evidence="2 3" key="2">
    <citation type="journal article" date="2019" name="G3 (Bethesda)">
        <title>Hybrid Assembly of the Genome of the Entomopathogenic Nematode Steinernema carpocapsae Identifies the X-Chromosome.</title>
        <authorList>
            <person name="Serra L."/>
            <person name="Macchietto M."/>
            <person name="Macias-Munoz A."/>
            <person name="McGill C.J."/>
            <person name="Rodriguez I.M."/>
            <person name="Rodriguez B."/>
            <person name="Murad R."/>
            <person name="Mortazavi A."/>
        </authorList>
    </citation>
    <scope>NUCLEOTIDE SEQUENCE [LARGE SCALE GENOMIC DNA]</scope>
    <source>
        <strain evidence="2 3">ALL</strain>
    </source>
</reference>
<feature type="compositionally biased region" description="Basic and acidic residues" evidence="1">
    <location>
        <begin position="77"/>
        <end position="91"/>
    </location>
</feature>
<accession>A0A4U5P892</accession>
<feature type="region of interest" description="Disordered" evidence="1">
    <location>
        <begin position="52"/>
        <end position="91"/>
    </location>
</feature>
<proteinExistence type="predicted"/>
<evidence type="ECO:0000256" key="1">
    <source>
        <dbReference type="SAM" id="MobiDB-lite"/>
    </source>
</evidence>
<dbReference type="Proteomes" id="UP000298663">
    <property type="component" value="Unassembled WGS sequence"/>
</dbReference>
<gene>
    <name evidence="2" type="ORF">L596_007115</name>
</gene>
<dbReference type="EMBL" id="AZBU02000002">
    <property type="protein sequence ID" value="TKR92469.1"/>
    <property type="molecule type" value="Genomic_DNA"/>
</dbReference>
<name>A0A4U5P892_STECR</name>
<feature type="region of interest" description="Disordered" evidence="1">
    <location>
        <begin position="106"/>
        <end position="126"/>
    </location>
</feature>